<dbReference type="HOGENOM" id="CLU_2779624_0_0_1"/>
<evidence type="ECO:0000313" key="2">
    <source>
        <dbReference type="EMBL" id="KEH37385.1"/>
    </source>
</evidence>
<reference evidence="2 5" key="2">
    <citation type="journal article" date="2014" name="BMC Genomics">
        <title>An improved genome release (version Mt4.0) for the model legume Medicago truncatula.</title>
        <authorList>
            <person name="Tang H."/>
            <person name="Krishnakumar V."/>
            <person name="Bidwell S."/>
            <person name="Rosen B."/>
            <person name="Chan A."/>
            <person name="Zhou S."/>
            <person name="Gentzbittel L."/>
            <person name="Childs K.L."/>
            <person name="Yandell M."/>
            <person name="Gundlach H."/>
            <person name="Mayer K.F."/>
            <person name="Schwartz D.C."/>
            <person name="Town C.D."/>
        </authorList>
    </citation>
    <scope>GENOME REANNOTATION</scope>
    <source>
        <strain evidence="2">A17</strain>
        <strain evidence="4 5">cv. Jemalong A17</strain>
    </source>
</reference>
<reference evidence="6" key="4">
    <citation type="journal article" date="2018" name="Nat. Plants">
        <title>Whole-genome landscape of Medicago truncatula symbiotic genes.</title>
        <authorList>
            <person name="Pecrix Y."/>
            <person name="Staton S.E."/>
            <person name="Sallet E."/>
            <person name="Lelandais-Briere C."/>
            <person name="Moreau S."/>
            <person name="Carrere S."/>
            <person name="Blein T."/>
            <person name="Jardinaud M.F."/>
            <person name="Latrasse D."/>
            <person name="Zouine M."/>
            <person name="Zahm M."/>
            <person name="Kreplak J."/>
            <person name="Mayjonade B."/>
            <person name="Satge C."/>
            <person name="Perez M."/>
            <person name="Cauet S."/>
            <person name="Marande W."/>
            <person name="Chantry-Darmon C."/>
            <person name="Lopez-Roques C."/>
            <person name="Bouchez O."/>
            <person name="Berard A."/>
            <person name="Debelle F."/>
            <person name="Munos S."/>
            <person name="Bendahmane A."/>
            <person name="Berges H."/>
            <person name="Niebel A."/>
            <person name="Buitink J."/>
            <person name="Frugier F."/>
            <person name="Benhamed M."/>
            <person name="Crespi M."/>
            <person name="Gouzy J."/>
            <person name="Gamas P."/>
        </authorList>
    </citation>
    <scope>NUCLEOTIDE SEQUENCE [LARGE SCALE GENOMIC DNA]</scope>
    <source>
        <strain evidence="6">cv. Jemalong A17</strain>
    </source>
</reference>
<accession>A0A072VGZ2</accession>
<dbReference type="EnsemblPlants" id="KEH37385">
    <property type="protein sequence ID" value="KEH37385"/>
    <property type="gene ID" value="MTR_2g438320"/>
</dbReference>
<name>A0A072VGZ2_MEDTR</name>
<dbReference type="EMBL" id="CM001218">
    <property type="protein sequence ID" value="KEH37385.1"/>
    <property type="molecule type" value="Genomic_DNA"/>
</dbReference>
<feature type="compositionally biased region" description="Basic and acidic residues" evidence="1">
    <location>
        <begin position="1"/>
        <end position="15"/>
    </location>
</feature>
<dbReference type="Gramene" id="rna9147">
    <property type="protein sequence ID" value="RHN73345.1"/>
    <property type="gene ID" value="gene9147"/>
</dbReference>
<evidence type="ECO:0000313" key="5">
    <source>
        <dbReference type="Proteomes" id="UP000002051"/>
    </source>
</evidence>
<reference evidence="4" key="3">
    <citation type="submission" date="2015-04" db="UniProtKB">
        <authorList>
            <consortium name="EnsemblPlants"/>
        </authorList>
    </citation>
    <scope>IDENTIFICATION</scope>
    <source>
        <strain evidence="4">cv. Jemalong A17</strain>
    </source>
</reference>
<evidence type="ECO:0000313" key="6">
    <source>
        <dbReference type="Proteomes" id="UP000265566"/>
    </source>
</evidence>
<keyword evidence="5" id="KW-1185">Reference proteome</keyword>
<evidence type="ECO:0000313" key="3">
    <source>
        <dbReference type="EMBL" id="RHN73345.1"/>
    </source>
</evidence>
<sequence length="72" mass="7969">MGKEKKNVLKSDMGHSGHPPAHATNSRAAQENVLEMDMSHSVRPLENTKPKDPKKNPLSNQKGYSPPLPKKK</sequence>
<dbReference type="EMBL" id="PSQE01000002">
    <property type="protein sequence ID" value="RHN73345.1"/>
    <property type="molecule type" value="Genomic_DNA"/>
</dbReference>
<dbReference type="Proteomes" id="UP000002051">
    <property type="component" value="Chromosome 2"/>
</dbReference>
<proteinExistence type="predicted"/>
<gene>
    <name evidence="2" type="ordered locus">MTR_2g438320</name>
    <name evidence="3" type="ORF">MtrunA17_Chr2g0297451</name>
</gene>
<organism evidence="2 5">
    <name type="scientific">Medicago truncatula</name>
    <name type="common">Barrel medic</name>
    <name type="synonym">Medicago tribuloides</name>
    <dbReference type="NCBI Taxonomy" id="3880"/>
    <lineage>
        <taxon>Eukaryota</taxon>
        <taxon>Viridiplantae</taxon>
        <taxon>Streptophyta</taxon>
        <taxon>Embryophyta</taxon>
        <taxon>Tracheophyta</taxon>
        <taxon>Spermatophyta</taxon>
        <taxon>Magnoliopsida</taxon>
        <taxon>eudicotyledons</taxon>
        <taxon>Gunneridae</taxon>
        <taxon>Pentapetalae</taxon>
        <taxon>rosids</taxon>
        <taxon>fabids</taxon>
        <taxon>Fabales</taxon>
        <taxon>Fabaceae</taxon>
        <taxon>Papilionoideae</taxon>
        <taxon>50 kb inversion clade</taxon>
        <taxon>NPAAA clade</taxon>
        <taxon>Hologalegina</taxon>
        <taxon>IRL clade</taxon>
        <taxon>Trifolieae</taxon>
        <taxon>Medicago</taxon>
    </lineage>
</organism>
<reference evidence="3" key="5">
    <citation type="journal article" date="2018" name="Nat. Plants">
        <title>Whole-genome landscape of Medicago truncatula symbiotic genes.</title>
        <authorList>
            <person name="Pecrix Y."/>
            <person name="Gamas P."/>
            <person name="Carrere S."/>
        </authorList>
    </citation>
    <scope>NUCLEOTIDE SEQUENCE</scope>
    <source>
        <tissue evidence="3">Leaves</tissue>
    </source>
</reference>
<dbReference type="AlphaFoldDB" id="A0A072VGZ2"/>
<protein>
    <submittedName>
        <fullName evidence="2 4">Uncharacterized protein</fullName>
    </submittedName>
</protein>
<feature type="region of interest" description="Disordered" evidence="1">
    <location>
        <begin position="1"/>
        <end position="72"/>
    </location>
</feature>
<evidence type="ECO:0000256" key="1">
    <source>
        <dbReference type="SAM" id="MobiDB-lite"/>
    </source>
</evidence>
<feature type="compositionally biased region" description="Basic and acidic residues" evidence="1">
    <location>
        <begin position="46"/>
        <end position="55"/>
    </location>
</feature>
<reference evidence="2 5" key="1">
    <citation type="journal article" date="2011" name="Nature">
        <title>The Medicago genome provides insight into the evolution of rhizobial symbioses.</title>
        <authorList>
            <person name="Young N.D."/>
            <person name="Debelle F."/>
            <person name="Oldroyd G.E."/>
            <person name="Geurts R."/>
            <person name="Cannon S.B."/>
            <person name="Udvardi M.K."/>
            <person name="Benedito V.A."/>
            <person name="Mayer K.F."/>
            <person name="Gouzy J."/>
            <person name="Schoof H."/>
            <person name="Van de Peer Y."/>
            <person name="Proost S."/>
            <person name="Cook D.R."/>
            <person name="Meyers B.C."/>
            <person name="Spannagl M."/>
            <person name="Cheung F."/>
            <person name="De Mita S."/>
            <person name="Krishnakumar V."/>
            <person name="Gundlach H."/>
            <person name="Zhou S."/>
            <person name="Mudge J."/>
            <person name="Bharti A.K."/>
            <person name="Murray J.D."/>
            <person name="Naoumkina M.A."/>
            <person name="Rosen B."/>
            <person name="Silverstein K.A."/>
            <person name="Tang H."/>
            <person name="Rombauts S."/>
            <person name="Zhao P.X."/>
            <person name="Zhou P."/>
            <person name="Barbe V."/>
            <person name="Bardou P."/>
            <person name="Bechner M."/>
            <person name="Bellec A."/>
            <person name="Berger A."/>
            <person name="Berges H."/>
            <person name="Bidwell S."/>
            <person name="Bisseling T."/>
            <person name="Choisne N."/>
            <person name="Couloux A."/>
            <person name="Denny R."/>
            <person name="Deshpande S."/>
            <person name="Dai X."/>
            <person name="Doyle J.J."/>
            <person name="Dudez A.M."/>
            <person name="Farmer A.D."/>
            <person name="Fouteau S."/>
            <person name="Franken C."/>
            <person name="Gibelin C."/>
            <person name="Gish J."/>
            <person name="Goldstein S."/>
            <person name="Gonzalez A.J."/>
            <person name="Green P.J."/>
            <person name="Hallab A."/>
            <person name="Hartog M."/>
            <person name="Hua A."/>
            <person name="Humphray S.J."/>
            <person name="Jeong D.H."/>
            <person name="Jing Y."/>
            <person name="Jocker A."/>
            <person name="Kenton S.M."/>
            <person name="Kim D.J."/>
            <person name="Klee K."/>
            <person name="Lai H."/>
            <person name="Lang C."/>
            <person name="Lin S."/>
            <person name="Macmil S.L."/>
            <person name="Magdelenat G."/>
            <person name="Matthews L."/>
            <person name="McCorrison J."/>
            <person name="Monaghan E.L."/>
            <person name="Mun J.H."/>
            <person name="Najar F.Z."/>
            <person name="Nicholson C."/>
            <person name="Noirot C."/>
            <person name="O'Bleness M."/>
            <person name="Paule C.R."/>
            <person name="Poulain J."/>
            <person name="Prion F."/>
            <person name="Qin B."/>
            <person name="Qu C."/>
            <person name="Retzel E.F."/>
            <person name="Riddle C."/>
            <person name="Sallet E."/>
            <person name="Samain S."/>
            <person name="Samson N."/>
            <person name="Sanders I."/>
            <person name="Saurat O."/>
            <person name="Scarpelli C."/>
            <person name="Schiex T."/>
            <person name="Segurens B."/>
            <person name="Severin A.J."/>
            <person name="Sherrier D.J."/>
            <person name="Shi R."/>
            <person name="Sims S."/>
            <person name="Singer S.R."/>
            <person name="Sinharoy S."/>
            <person name="Sterck L."/>
            <person name="Viollet A."/>
            <person name="Wang B.B."/>
            <person name="Wang K."/>
            <person name="Wang M."/>
            <person name="Wang X."/>
            <person name="Warfsmann J."/>
            <person name="Weissenbach J."/>
            <person name="White D.D."/>
            <person name="White J.D."/>
            <person name="Wiley G.B."/>
            <person name="Wincker P."/>
            <person name="Xing Y."/>
            <person name="Yang L."/>
            <person name="Yao Z."/>
            <person name="Ying F."/>
            <person name="Zhai J."/>
            <person name="Zhou L."/>
            <person name="Zuber A."/>
            <person name="Denarie J."/>
            <person name="Dixon R.A."/>
            <person name="May G.D."/>
            <person name="Schwartz D.C."/>
            <person name="Rogers J."/>
            <person name="Quetier F."/>
            <person name="Town C.D."/>
            <person name="Roe B.A."/>
        </authorList>
    </citation>
    <scope>NUCLEOTIDE SEQUENCE [LARGE SCALE GENOMIC DNA]</scope>
    <source>
        <strain evidence="2">A17</strain>
        <strain evidence="4 5">cv. Jemalong A17</strain>
    </source>
</reference>
<dbReference type="Proteomes" id="UP000265566">
    <property type="component" value="Chromosome 2"/>
</dbReference>
<evidence type="ECO:0000313" key="4">
    <source>
        <dbReference type="EnsemblPlants" id="KEH37385"/>
    </source>
</evidence>